<dbReference type="RefSeq" id="WP_094410572.1">
    <property type="nucleotide sequence ID" value="NZ_BMJZ01000003.1"/>
</dbReference>
<sequence>MSITIRPVAAGDRAAWEALFTAYGRFYDSSYTPALLEANWRRLHDPAAPIFGLVAEAADGALVGLLHYVPHPHTNSARLVGYLEDLFVAPDARGQRVGEKLIDALVDIGKTAGWYRIYWHTHADNTTARKLYDRVAKLTPYVRYDIPLVP</sequence>
<evidence type="ECO:0000256" key="2">
    <source>
        <dbReference type="ARBA" id="ARBA00023315"/>
    </source>
</evidence>
<dbReference type="InterPro" id="IPR000182">
    <property type="entry name" value="GNAT_dom"/>
</dbReference>
<dbReference type="EMBL" id="NOXS01000035">
    <property type="protein sequence ID" value="OYQ16935.1"/>
    <property type="molecule type" value="Genomic_DNA"/>
</dbReference>
<dbReference type="GO" id="GO:0016747">
    <property type="term" value="F:acyltransferase activity, transferring groups other than amino-acyl groups"/>
    <property type="evidence" value="ECO:0007669"/>
    <property type="project" value="InterPro"/>
</dbReference>
<accession>A0A255XKJ3</accession>
<dbReference type="SUPFAM" id="SSF55729">
    <property type="entry name" value="Acyl-CoA N-acyltransferases (Nat)"/>
    <property type="match status" value="1"/>
</dbReference>
<dbReference type="AlphaFoldDB" id="A0A255XKJ3"/>
<gene>
    <name evidence="4" type="ORF">CHR90_18390</name>
</gene>
<keyword evidence="1" id="KW-0808">Transferase</keyword>
<feature type="domain" description="N-acetyltransferase" evidence="3">
    <location>
        <begin position="3"/>
        <end position="150"/>
    </location>
</feature>
<dbReference type="OrthoDB" id="9805924at2"/>
<protein>
    <recommendedName>
        <fullName evidence="3">N-acetyltransferase domain-containing protein</fullName>
    </recommendedName>
</protein>
<organism evidence="4 5">
    <name type="scientific">Elstera cyanobacteriorum</name>
    <dbReference type="NCBI Taxonomy" id="2022747"/>
    <lineage>
        <taxon>Bacteria</taxon>
        <taxon>Pseudomonadati</taxon>
        <taxon>Pseudomonadota</taxon>
        <taxon>Alphaproteobacteria</taxon>
        <taxon>Rhodospirillales</taxon>
        <taxon>Rhodospirillaceae</taxon>
        <taxon>Elstera</taxon>
    </lineage>
</organism>
<dbReference type="PROSITE" id="PS51186">
    <property type="entry name" value="GNAT"/>
    <property type="match status" value="1"/>
</dbReference>
<keyword evidence="5" id="KW-1185">Reference proteome</keyword>
<dbReference type="Proteomes" id="UP000216361">
    <property type="component" value="Unassembled WGS sequence"/>
</dbReference>
<dbReference type="CDD" id="cd04301">
    <property type="entry name" value="NAT_SF"/>
    <property type="match status" value="1"/>
</dbReference>
<dbReference type="PANTHER" id="PTHR43877:SF1">
    <property type="entry name" value="ACETYLTRANSFERASE"/>
    <property type="match status" value="1"/>
</dbReference>
<dbReference type="InterPro" id="IPR016181">
    <property type="entry name" value="Acyl_CoA_acyltransferase"/>
</dbReference>
<evidence type="ECO:0000313" key="4">
    <source>
        <dbReference type="EMBL" id="OYQ16935.1"/>
    </source>
</evidence>
<name>A0A255XKJ3_9PROT</name>
<evidence type="ECO:0000256" key="1">
    <source>
        <dbReference type="ARBA" id="ARBA00022679"/>
    </source>
</evidence>
<proteinExistence type="predicted"/>
<comment type="caution">
    <text evidence="4">The sequence shown here is derived from an EMBL/GenBank/DDBJ whole genome shotgun (WGS) entry which is preliminary data.</text>
</comment>
<dbReference type="Pfam" id="PF00583">
    <property type="entry name" value="Acetyltransf_1"/>
    <property type="match status" value="1"/>
</dbReference>
<dbReference type="PANTHER" id="PTHR43877">
    <property type="entry name" value="AMINOALKYLPHOSPHONATE N-ACETYLTRANSFERASE-RELATED-RELATED"/>
    <property type="match status" value="1"/>
</dbReference>
<evidence type="ECO:0000259" key="3">
    <source>
        <dbReference type="PROSITE" id="PS51186"/>
    </source>
</evidence>
<dbReference type="InterPro" id="IPR050832">
    <property type="entry name" value="Bact_Acetyltransf"/>
</dbReference>
<dbReference type="Gene3D" id="3.40.630.30">
    <property type="match status" value="1"/>
</dbReference>
<reference evidence="4 5" key="1">
    <citation type="submission" date="2017-07" db="EMBL/GenBank/DDBJ databases">
        <title>Elstera cyanobacteriorum sp. nov., a novel bacterium isolated from cyanobacterial aggregates in a eutrophic lake.</title>
        <authorList>
            <person name="Cai H."/>
        </authorList>
    </citation>
    <scope>NUCLEOTIDE SEQUENCE [LARGE SCALE GENOMIC DNA]</scope>
    <source>
        <strain evidence="4 5">TH019</strain>
    </source>
</reference>
<evidence type="ECO:0000313" key="5">
    <source>
        <dbReference type="Proteomes" id="UP000216361"/>
    </source>
</evidence>
<keyword evidence="2" id="KW-0012">Acyltransferase</keyword>